<dbReference type="EMBL" id="VUJU01005650">
    <property type="protein sequence ID" value="KAF0750662.1"/>
    <property type="molecule type" value="Genomic_DNA"/>
</dbReference>
<dbReference type="InterPro" id="IPR051055">
    <property type="entry name" value="PIF1_helicase"/>
</dbReference>
<keyword evidence="1" id="KW-0234">DNA repair</keyword>
<evidence type="ECO:0000256" key="1">
    <source>
        <dbReference type="RuleBase" id="RU363044"/>
    </source>
</evidence>
<keyword evidence="1" id="KW-0227">DNA damage</keyword>
<dbReference type="Proteomes" id="UP000478052">
    <property type="component" value="Unassembled WGS sequence"/>
</dbReference>
<name>A0A6G0Y7T1_APHCR</name>
<sequence length="522" mass="61013">MIRPLKKSTMFLTLSASKYEWNELLRLLYRLQNNGREWEREDLAETLMSGDLWTKMANKDPVACYLYFNKLVNIIMQSTLSHSFVACERSKRAGVKSNGRIRDTFTCYKKCVDEENKVCRFGALLWPMDETRVLLPIPKDDGQWLHLSNLYADMHQANDGSEDDEQISSMYLQDAPIERRHSDHSIRILVRLVRKLRGEYPDLNFAQLATNSGVKLLHSVEKSCQEAAWYLLNLLMKEVSSKCEYIQTTWPHERQRVRKLLARMQKEELSEDSTEVCCENIIEKYEKRQNGLNDVSLAQFAAWYEGRHPKSASISNAVRDAVNDDMLEKIMERMSAFVRKRENTLTAEEYCSLMLHMNMLQRDLVLEVIHRIFIDSEREPLQIFFTAPAVFIDECSMIKSKLFSQIDSRMKQIFQYKEPFGNKDMILCKGLRQLSPVRQIRIYKRTSLNFTANLSVLKKIGNGGKLTDDECEYLEHRFVNRASIDQINSAAIRFFHTNKEIDEYHASIFNGLKHETHIAHDE</sequence>
<keyword evidence="1" id="KW-0547">Nucleotide-binding</keyword>
<dbReference type="GO" id="GO:0005524">
    <property type="term" value="F:ATP binding"/>
    <property type="evidence" value="ECO:0007669"/>
    <property type="project" value="UniProtKB-KW"/>
</dbReference>
<accession>A0A6G0Y7T1</accession>
<dbReference type="InterPro" id="IPR010285">
    <property type="entry name" value="DNA_helicase_pif1-like_DEAD"/>
</dbReference>
<evidence type="ECO:0000313" key="4">
    <source>
        <dbReference type="Proteomes" id="UP000478052"/>
    </source>
</evidence>
<comment type="similarity">
    <text evidence="1">Belongs to the helicase family.</text>
</comment>
<comment type="catalytic activity">
    <reaction evidence="1">
        <text>ATP + H2O = ADP + phosphate + H(+)</text>
        <dbReference type="Rhea" id="RHEA:13065"/>
        <dbReference type="ChEBI" id="CHEBI:15377"/>
        <dbReference type="ChEBI" id="CHEBI:15378"/>
        <dbReference type="ChEBI" id="CHEBI:30616"/>
        <dbReference type="ChEBI" id="CHEBI:43474"/>
        <dbReference type="ChEBI" id="CHEBI:456216"/>
        <dbReference type="EC" id="5.6.2.3"/>
    </reaction>
</comment>
<keyword evidence="1" id="KW-0378">Hydrolase</keyword>
<protein>
    <recommendedName>
        <fullName evidence="1">ATP-dependent DNA helicase</fullName>
        <ecNumber evidence="1">5.6.2.3</ecNumber>
    </recommendedName>
</protein>
<dbReference type="AlphaFoldDB" id="A0A6G0Y7T1"/>
<proteinExistence type="inferred from homology"/>
<dbReference type="GO" id="GO:0043139">
    <property type="term" value="F:5'-3' DNA helicase activity"/>
    <property type="evidence" value="ECO:0007669"/>
    <property type="project" value="UniProtKB-EC"/>
</dbReference>
<organism evidence="3 4">
    <name type="scientific">Aphis craccivora</name>
    <name type="common">Cowpea aphid</name>
    <dbReference type="NCBI Taxonomy" id="307492"/>
    <lineage>
        <taxon>Eukaryota</taxon>
        <taxon>Metazoa</taxon>
        <taxon>Ecdysozoa</taxon>
        <taxon>Arthropoda</taxon>
        <taxon>Hexapoda</taxon>
        <taxon>Insecta</taxon>
        <taxon>Pterygota</taxon>
        <taxon>Neoptera</taxon>
        <taxon>Paraneoptera</taxon>
        <taxon>Hemiptera</taxon>
        <taxon>Sternorrhyncha</taxon>
        <taxon>Aphidomorpha</taxon>
        <taxon>Aphidoidea</taxon>
        <taxon>Aphididae</taxon>
        <taxon>Aphidini</taxon>
        <taxon>Aphis</taxon>
        <taxon>Aphis</taxon>
    </lineage>
</organism>
<keyword evidence="4" id="KW-1185">Reference proteome</keyword>
<comment type="cofactor">
    <cofactor evidence="1">
        <name>Mg(2+)</name>
        <dbReference type="ChEBI" id="CHEBI:18420"/>
    </cofactor>
</comment>
<keyword evidence="1 3" id="KW-0347">Helicase</keyword>
<feature type="domain" description="DNA helicase Pif1-like DEAD-box helicase" evidence="2">
    <location>
        <begin position="375"/>
        <end position="439"/>
    </location>
</feature>
<evidence type="ECO:0000313" key="3">
    <source>
        <dbReference type="EMBL" id="KAF0750662.1"/>
    </source>
</evidence>
<dbReference type="GO" id="GO:0000723">
    <property type="term" value="P:telomere maintenance"/>
    <property type="evidence" value="ECO:0007669"/>
    <property type="project" value="InterPro"/>
</dbReference>
<keyword evidence="1" id="KW-0233">DNA recombination</keyword>
<dbReference type="GO" id="GO:0016787">
    <property type="term" value="F:hydrolase activity"/>
    <property type="evidence" value="ECO:0007669"/>
    <property type="project" value="UniProtKB-KW"/>
</dbReference>
<comment type="caution">
    <text evidence="3">The sequence shown here is derived from an EMBL/GenBank/DDBJ whole genome shotgun (WGS) entry which is preliminary data.</text>
</comment>
<evidence type="ECO:0000259" key="2">
    <source>
        <dbReference type="Pfam" id="PF05970"/>
    </source>
</evidence>
<dbReference type="PANTHER" id="PTHR47642:SF5">
    <property type="entry name" value="ATP-DEPENDENT DNA HELICASE"/>
    <property type="match status" value="1"/>
</dbReference>
<dbReference type="EC" id="5.6.2.3" evidence="1"/>
<gene>
    <name evidence="3" type="ORF">FWK35_00019147</name>
</gene>
<dbReference type="PANTHER" id="PTHR47642">
    <property type="entry name" value="ATP-DEPENDENT DNA HELICASE"/>
    <property type="match status" value="1"/>
</dbReference>
<dbReference type="Pfam" id="PF05970">
    <property type="entry name" value="PIF1"/>
    <property type="match status" value="1"/>
</dbReference>
<dbReference type="GO" id="GO:0006281">
    <property type="term" value="P:DNA repair"/>
    <property type="evidence" value="ECO:0007669"/>
    <property type="project" value="UniProtKB-KW"/>
</dbReference>
<keyword evidence="1" id="KW-0067">ATP-binding</keyword>
<reference evidence="3 4" key="1">
    <citation type="submission" date="2019-08" db="EMBL/GenBank/DDBJ databases">
        <title>Whole genome of Aphis craccivora.</title>
        <authorList>
            <person name="Voronova N.V."/>
            <person name="Shulinski R.S."/>
            <person name="Bandarenka Y.V."/>
            <person name="Zhorov D.G."/>
            <person name="Warner D."/>
        </authorList>
    </citation>
    <scope>NUCLEOTIDE SEQUENCE [LARGE SCALE GENOMIC DNA]</scope>
    <source>
        <strain evidence="3">180601</strain>
        <tissue evidence="3">Whole Body</tissue>
    </source>
</reference>
<dbReference type="GO" id="GO:0006310">
    <property type="term" value="P:DNA recombination"/>
    <property type="evidence" value="ECO:0007669"/>
    <property type="project" value="UniProtKB-KW"/>
</dbReference>